<sequence>MAILCIGIGAVGVNAMQNNDAGLVNFPYINVAKNDKFYQVRIEQRVIIRFPRPKVGPASTMVRTSGGAGDAVPTKFKEKKVGKCLWLDRLAGVVPGPNESLEIITKDNHRVKAYLADKCSARDFYAGAYVERSADGKLCVDRDEIHSRTGTLCKIDKLRLLVPEN</sequence>
<gene>
    <name evidence="1" type="ORF">LPB140_05010</name>
</gene>
<organism evidence="1 2">
    <name type="scientific">Sphingorhabdus lutea</name>
    <dbReference type="NCBI Taxonomy" id="1913578"/>
    <lineage>
        <taxon>Bacteria</taxon>
        <taxon>Pseudomonadati</taxon>
        <taxon>Pseudomonadota</taxon>
        <taxon>Alphaproteobacteria</taxon>
        <taxon>Sphingomonadales</taxon>
        <taxon>Sphingomonadaceae</taxon>
        <taxon>Sphingorhabdus</taxon>
    </lineage>
</organism>
<name>A0A1L3JAW8_9SPHN</name>
<evidence type="ECO:0000313" key="2">
    <source>
        <dbReference type="Proteomes" id="UP000242561"/>
    </source>
</evidence>
<dbReference type="KEGG" id="sphl:LPB140_05010"/>
<dbReference type="STRING" id="1913578.LPB140_05010"/>
<accession>A0A1L3JAW8</accession>
<protein>
    <submittedName>
        <fullName evidence="1">Uncharacterized protein</fullName>
    </submittedName>
</protein>
<dbReference type="EMBL" id="CP018154">
    <property type="protein sequence ID" value="APG62268.1"/>
    <property type="molecule type" value="Genomic_DNA"/>
</dbReference>
<dbReference type="Proteomes" id="UP000242561">
    <property type="component" value="Chromosome"/>
</dbReference>
<proteinExistence type="predicted"/>
<evidence type="ECO:0000313" key="1">
    <source>
        <dbReference type="EMBL" id="APG62268.1"/>
    </source>
</evidence>
<keyword evidence="2" id="KW-1185">Reference proteome</keyword>
<dbReference type="AlphaFoldDB" id="A0A1L3JAW8"/>
<reference evidence="1 2" key="1">
    <citation type="submission" date="2016-11" db="EMBL/GenBank/DDBJ databases">
        <title>Sphingorhabdus sp. LPB0140, isolated from marine environment.</title>
        <authorList>
            <person name="Kim E."/>
            <person name="Yi H."/>
        </authorList>
    </citation>
    <scope>NUCLEOTIDE SEQUENCE [LARGE SCALE GENOMIC DNA]</scope>
    <source>
        <strain evidence="1 2">LPB0140</strain>
    </source>
</reference>